<proteinExistence type="inferred from homology"/>
<name>A0A9P1IT55_9PELO</name>
<evidence type="ECO:0000256" key="4">
    <source>
        <dbReference type="ARBA" id="ARBA00022771"/>
    </source>
</evidence>
<evidence type="ECO:0000256" key="10">
    <source>
        <dbReference type="ARBA" id="ARBA00023242"/>
    </source>
</evidence>
<dbReference type="GO" id="GO:0003700">
    <property type="term" value="F:DNA-binding transcription factor activity"/>
    <property type="evidence" value="ECO:0007669"/>
    <property type="project" value="InterPro"/>
</dbReference>
<dbReference type="Pfam" id="PF00104">
    <property type="entry name" value="Hormone_recep"/>
    <property type="match status" value="1"/>
</dbReference>
<dbReference type="GO" id="GO:0008270">
    <property type="term" value="F:zinc ion binding"/>
    <property type="evidence" value="ECO:0007669"/>
    <property type="project" value="UniProtKB-KW"/>
</dbReference>
<evidence type="ECO:0000256" key="6">
    <source>
        <dbReference type="ARBA" id="ARBA00023015"/>
    </source>
</evidence>
<dbReference type="PROSITE" id="PS51843">
    <property type="entry name" value="NR_LBD"/>
    <property type="match status" value="1"/>
</dbReference>
<evidence type="ECO:0000256" key="9">
    <source>
        <dbReference type="ARBA" id="ARBA00023170"/>
    </source>
</evidence>
<evidence type="ECO:0000313" key="16">
    <source>
        <dbReference type="Proteomes" id="UP001152747"/>
    </source>
</evidence>
<dbReference type="SUPFAM" id="SSF57716">
    <property type="entry name" value="Glucocorticoid receptor-like (DNA-binding domain)"/>
    <property type="match status" value="1"/>
</dbReference>
<keyword evidence="8 11" id="KW-0804">Transcription</keyword>
<keyword evidence="16" id="KW-1185">Reference proteome</keyword>
<comment type="similarity">
    <text evidence="2 11">Belongs to the nuclear hormone receptor family.</text>
</comment>
<dbReference type="PANTHER" id="PTHR45680:SF27">
    <property type="entry name" value="NUCLEAR HORMONE RECEPTOR FAMILY"/>
    <property type="match status" value="1"/>
</dbReference>
<dbReference type="InterPro" id="IPR051152">
    <property type="entry name" value="C.elegans_Orphan_NR"/>
</dbReference>
<dbReference type="Proteomes" id="UP001152747">
    <property type="component" value="Unassembled WGS sequence"/>
</dbReference>
<evidence type="ECO:0000256" key="7">
    <source>
        <dbReference type="ARBA" id="ARBA00023125"/>
    </source>
</evidence>
<evidence type="ECO:0000256" key="3">
    <source>
        <dbReference type="ARBA" id="ARBA00022723"/>
    </source>
</evidence>
<keyword evidence="10 11" id="KW-0539">Nucleus</keyword>
<evidence type="ECO:0000259" key="14">
    <source>
        <dbReference type="PROSITE" id="PS51843"/>
    </source>
</evidence>
<dbReference type="InterPro" id="IPR000536">
    <property type="entry name" value="Nucl_hrmn_rcpt_lig-bd"/>
</dbReference>
<evidence type="ECO:0000259" key="13">
    <source>
        <dbReference type="PROSITE" id="PS51030"/>
    </source>
</evidence>
<dbReference type="InterPro" id="IPR013088">
    <property type="entry name" value="Znf_NHR/GATA"/>
</dbReference>
<dbReference type="PROSITE" id="PS51030">
    <property type="entry name" value="NUCLEAR_REC_DBD_2"/>
    <property type="match status" value="1"/>
</dbReference>
<feature type="domain" description="Nuclear receptor" evidence="13">
    <location>
        <begin position="8"/>
        <end position="84"/>
    </location>
</feature>
<comment type="caution">
    <text evidence="15">The sequence shown here is derived from an EMBL/GenBank/DDBJ whole genome shotgun (WGS) entry which is preliminary data.</text>
</comment>
<dbReference type="InterPro" id="IPR001628">
    <property type="entry name" value="Znf_hrmn_rcpt"/>
</dbReference>
<dbReference type="SMART" id="SM00399">
    <property type="entry name" value="ZnF_C4"/>
    <property type="match status" value="1"/>
</dbReference>
<feature type="region of interest" description="Disordered" evidence="12">
    <location>
        <begin position="95"/>
        <end position="127"/>
    </location>
</feature>
<keyword evidence="3 11" id="KW-0479">Metal-binding</keyword>
<feature type="domain" description="NR LBD" evidence="14">
    <location>
        <begin position="157"/>
        <end position="398"/>
    </location>
</feature>
<dbReference type="Gene3D" id="3.30.50.10">
    <property type="entry name" value="Erythroid Transcription Factor GATA-1, subunit A"/>
    <property type="match status" value="1"/>
</dbReference>
<keyword evidence="4 11" id="KW-0863">Zinc-finger</keyword>
<dbReference type="Pfam" id="PF00105">
    <property type="entry name" value="zf-C4"/>
    <property type="match status" value="1"/>
</dbReference>
<evidence type="ECO:0000256" key="5">
    <source>
        <dbReference type="ARBA" id="ARBA00022833"/>
    </source>
</evidence>
<dbReference type="GO" id="GO:0005634">
    <property type="term" value="C:nucleus"/>
    <property type="evidence" value="ECO:0007669"/>
    <property type="project" value="UniProtKB-SubCell"/>
</dbReference>
<dbReference type="SMART" id="SM00430">
    <property type="entry name" value="HOLI"/>
    <property type="match status" value="1"/>
</dbReference>
<dbReference type="InterPro" id="IPR035500">
    <property type="entry name" value="NHR-like_dom_sf"/>
</dbReference>
<gene>
    <name evidence="15" type="ORF">CAMP_LOCUS13389</name>
</gene>
<dbReference type="AlphaFoldDB" id="A0A9P1IT55"/>
<protein>
    <submittedName>
        <fullName evidence="15">Uncharacterized protein</fullName>
    </submittedName>
</protein>
<dbReference type="InterPro" id="IPR049636">
    <property type="entry name" value="HNF4-like_DBD"/>
</dbReference>
<dbReference type="CDD" id="cd06960">
    <property type="entry name" value="NR_DBD_HNF4A"/>
    <property type="match status" value="1"/>
</dbReference>
<evidence type="ECO:0000256" key="11">
    <source>
        <dbReference type="RuleBase" id="RU004334"/>
    </source>
</evidence>
<accession>A0A9P1IT55</accession>
<organism evidence="15 16">
    <name type="scientific">Caenorhabditis angaria</name>
    <dbReference type="NCBI Taxonomy" id="860376"/>
    <lineage>
        <taxon>Eukaryota</taxon>
        <taxon>Metazoa</taxon>
        <taxon>Ecdysozoa</taxon>
        <taxon>Nematoda</taxon>
        <taxon>Chromadorea</taxon>
        <taxon>Rhabditida</taxon>
        <taxon>Rhabditina</taxon>
        <taxon>Rhabditomorpha</taxon>
        <taxon>Rhabditoidea</taxon>
        <taxon>Rhabditidae</taxon>
        <taxon>Peloderinae</taxon>
        <taxon>Caenorhabditis</taxon>
    </lineage>
</organism>
<evidence type="ECO:0000256" key="1">
    <source>
        <dbReference type="ARBA" id="ARBA00004123"/>
    </source>
</evidence>
<keyword evidence="5 11" id="KW-0862">Zinc</keyword>
<reference evidence="15" key="1">
    <citation type="submission" date="2022-11" db="EMBL/GenBank/DDBJ databases">
        <authorList>
            <person name="Kikuchi T."/>
        </authorList>
    </citation>
    <scope>NUCLEOTIDE SEQUENCE</scope>
    <source>
        <strain evidence="15">PS1010</strain>
    </source>
</reference>
<dbReference type="EMBL" id="CANHGI010000005">
    <property type="protein sequence ID" value="CAI5450752.1"/>
    <property type="molecule type" value="Genomic_DNA"/>
</dbReference>
<sequence>MEIKKSKSQECLVCRKSSNGMHFGAISCRACAAFFRRATVLNIQYECKKGEMNCNIDGRGRFVCRFCRFSKCQQIGMKPDKVQLDYDPTYSIRGLLNDDSGSDDSATNSPSCSKSEEEINFSPKPSDKPIAKIDFSDLTQKIEYLFDCKTEDCEKDELEILSNSISLSEESRKNPRIQEIHQMEIFEMINLLKNEIIWKWAKWMNSSQLLRRIEKQQKMQVFRNSWNILHIFERLYRTSKNFLSEQILISDDLLWICGKSYYNISSISEISNQYFAKLFDPYLQRFIDVIGKQLSEMQLTNQELIFCLIQLIGYDTTDLTQETIEIIENLKHQIADQMHNYYSNYSDLTNYSYRLIRLMNIVKSMKKIAIEKNKVKELFYIFDIFHADISDPYFFDIF</sequence>
<dbReference type="PROSITE" id="PS51257">
    <property type="entry name" value="PROKAR_LIPOPROTEIN"/>
    <property type="match status" value="1"/>
</dbReference>
<evidence type="ECO:0000256" key="2">
    <source>
        <dbReference type="ARBA" id="ARBA00005993"/>
    </source>
</evidence>
<evidence type="ECO:0000256" key="12">
    <source>
        <dbReference type="SAM" id="MobiDB-lite"/>
    </source>
</evidence>
<keyword evidence="6 11" id="KW-0805">Transcription regulation</keyword>
<evidence type="ECO:0000313" key="15">
    <source>
        <dbReference type="EMBL" id="CAI5450752.1"/>
    </source>
</evidence>
<dbReference type="PROSITE" id="PS00031">
    <property type="entry name" value="NUCLEAR_REC_DBD_1"/>
    <property type="match status" value="1"/>
</dbReference>
<comment type="subcellular location">
    <subcellularLocation>
        <location evidence="1 11">Nucleus</location>
    </subcellularLocation>
</comment>
<dbReference type="SUPFAM" id="SSF48508">
    <property type="entry name" value="Nuclear receptor ligand-binding domain"/>
    <property type="match status" value="1"/>
</dbReference>
<evidence type="ECO:0000256" key="8">
    <source>
        <dbReference type="ARBA" id="ARBA00023163"/>
    </source>
</evidence>
<dbReference type="GO" id="GO:0000978">
    <property type="term" value="F:RNA polymerase II cis-regulatory region sequence-specific DNA binding"/>
    <property type="evidence" value="ECO:0007669"/>
    <property type="project" value="InterPro"/>
</dbReference>
<dbReference type="Gene3D" id="1.10.565.10">
    <property type="entry name" value="Retinoid X Receptor"/>
    <property type="match status" value="1"/>
</dbReference>
<keyword evidence="7 11" id="KW-0238">DNA-binding</keyword>
<dbReference type="PANTHER" id="PTHR45680">
    <property type="entry name" value="NUCLEAR HORMONE RECEPTOR FAMILY"/>
    <property type="match status" value="1"/>
</dbReference>
<dbReference type="PRINTS" id="PR00047">
    <property type="entry name" value="STROIDFINGER"/>
</dbReference>
<keyword evidence="9 11" id="KW-0675">Receptor</keyword>